<protein>
    <recommendedName>
        <fullName evidence="4">protein disulfide-isomerase</fullName>
        <ecNumber evidence="4">5.3.4.1</ecNumber>
    </recommendedName>
</protein>
<dbReference type="InterPro" id="IPR013766">
    <property type="entry name" value="Thioredoxin_domain"/>
</dbReference>
<comment type="similarity">
    <text evidence="3">Belongs to the protein disulfide isomerase family.</text>
</comment>
<dbReference type="CDD" id="cd02982">
    <property type="entry name" value="PDI_b'_family"/>
    <property type="match status" value="1"/>
</dbReference>
<dbReference type="GO" id="GO:0005788">
    <property type="term" value="C:endoplasmic reticulum lumen"/>
    <property type="evidence" value="ECO:0007669"/>
    <property type="project" value="UniProtKB-SubCell"/>
</dbReference>
<evidence type="ECO:0000313" key="15">
    <source>
        <dbReference type="EMBL" id="PSK41153.1"/>
    </source>
</evidence>
<evidence type="ECO:0000256" key="8">
    <source>
        <dbReference type="ARBA" id="ARBA00023157"/>
    </source>
</evidence>
<keyword evidence="16" id="KW-1185">Reference proteome</keyword>
<comment type="subcellular location">
    <subcellularLocation>
        <location evidence="2">Endoplasmic reticulum lumen</location>
    </subcellularLocation>
</comment>
<keyword evidence="10 11" id="KW-0676">Redox-active center</keyword>
<dbReference type="InterPro" id="IPR005792">
    <property type="entry name" value="Prot_disulphide_isomerase"/>
</dbReference>
<dbReference type="Pfam" id="PF00085">
    <property type="entry name" value="Thioredoxin"/>
    <property type="match status" value="2"/>
</dbReference>
<feature type="compositionally biased region" description="Acidic residues" evidence="12">
    <location>
        <begin position="529"/>
        <end position="551"/>
    </location>
</feature>
<dbReference type="PROSITE" id="PS51352">
    <property type="entry name" value="THIOREDOXIN_2"/>
    <property type="match status" value="2"/>
</dbReference>
<evidence type="ECO:0000259" key="14">
    <source>
        <dbReference type="PROSITE" id="PS51352"/>
    </source>
</evidence>
<evidence type="ECO:0000256" key="11">
    <source>
        <dbReference type="PIRSR" id="PIRSR605792-51"/>
    </source>
</evidence>
<feature type="disulfide bond" description="Redox-active" evidence="11">
    <location>
        <begin position="425"/>
        <end position="428"/>
    </location>
</feature>
<evidence type="ECO:0000256" key="6">
    <source>
        <dbReference type="ARBA" id="ARBA00022737"/>
    </source>
</evidence>
<evidence type="ECO:0000256" key="7">
    <source>
        <dbReference type="ARBA" id="ARBA00022824"/>
    </source>
</evidence>
<dbReference type="InterPro" id="IPR036249">
    <property type="entry name" value="Thioredoxin-like_sf"/>
</dbReference>
<dbReference type="RefSeq" id="XP_024715852.1">
    <property type="nucleotide sequence ID" value="XM_024856253.1"/>
</dbReference>
<dbReference type="FunFam" id="3.40.30.10:FF:000017">
    <property type="entry name" value="Protein disulfide-isomerase A4"/>
    <property type="match status" value="1"/>
</dbReference>
<dbReference type="PROSITE" id="PS00194">
    <property type="entry name" value="THIOREDOXIN_1"/>
    <property type="match status" value="2"/>
</dbReference>
<evidence type="ECO:0000256" key="1">
    <source>
        <dbReference type="ARBA" id="ARBA00001182"/>
    </source>
</evidence>
<comment type="caution">
    <text evidence="15">The sequence shown here is derived from an EMBL/GenBank/DDBJ whole genome shotgun (WGS) entry which is preliminary data.</text>
</comment>
<evidence type="ECO:0000313" key="16">
    <source>
        <dbReference type="Proteomes" id="UP000241107"/>
    </source>
</evidence>
<evidence type="ECO:0000256" key="2">
    <source>
        <dbReference type="ARBA" id="ARBA00004319"/>
    </source>
</evidence>
<gene>
    <name evidence="15" type="ORF">C7M61_000826</name>
</gene>
<dbReference type="InterPro" id="IPR017937">
    <property type="entry name" value="Thioredoxin_CS"/>
</dbReference>
<dbReference type="GeneID" id="36564218"/>
<feature type="signal peptide" evidence="13">
    <location>
        <begin position="1"/>
        <end position="23"/>
    </location>
</feature>
<feature type="domain" description="Thioredoxin" evidence="14">
    <location>
        <begin position="21"/>
        <end position="164"/>
    </location>
</feature>
<feature type="domain" description="Thioredoxin" evidence="14">
    <location>
        <begin position="372"/>
        <end position="514"/>
    </location>
</feature>
<dbReference type="VEuPathDB" id="FungiDB:C7M61_000826"/>
<dbReference type="GO" id="GO:0034976">
    <property type="term" value="P:response to endoplasmic reticulum stress"/>
    <property type="evidence" value="ECO:0007669"/>
    <property type="project" value="TreeGrafter"/>
</dbReference>
<comment type="catalytic activity">
    <reaction evidence="1">
        <text>Catalyzes the rearrangement of -S-S- bonds in proteins.</text>
        <dbReference type="EC" id="5.3.4.1"/>
    </reaction>
</comment>
<dbReference type="EC" id="5.3.4.1" evidence="4"/>
<dbReference type="Gene3D" id="3.40.30.10">
    <property type="entry name" value="Glutaredoxin"/>
    <property type="match status" value="3"/>
</dbReference>
<evidence type="ECO:0000256" key="10">
    <source>
        <dbReference type="ARBA" id="ARBA00023284"/>
    </source>
</evidence>
<dbReference type="SUPFAM" id="SSF52833">
    <property type="entry name" value="Thioredoxin-like"/>
    <property type="match status" value="4"/>
</dbReference>
<dbReference type="AlphaFoldDB" id="A0A2P7YYV8"/>
<keyword evidence="5 13" id="KW-0732">Signal</keyword>
<evidence type="ECO:0000256" key="3">
    <source>
        <dbReference type="ARBA" id="ARBA00006347"/>
    </source>
</evidence>
<keyword evidence="9 15" id="KW-0413">Isomerase</keyword>
<feature type="disulfide bond" description="Redox-active" evidence="11">
    <location>
        <begin position="66"/>
        <end position="69"/>
    </location>
</feature>
<dbReference type="PRINTS" id="PR00421">
    <property type="entry name" value="THIOREDOXIN"/>
</dbReference>
<dbReference type="STRING" id="418784.A0A2P7YYV8"/>
<feature type="chain" id="PRO_5015154723" description="protein disulfide-isomerase" evidence="13">
    <location>
        <begin position="24"/>
        <end position="551"/>
    </location>
</feature>
<evidence type="ECO:0000256" key="4">
    <source>
        <dbReference type="ARBA" id="ARBA00012723"/>
    </source>
</evidence>
<dbReference type="CDD" id="cd02961">
    <property type="entry name" value="PDI_a_family"/>
    <property type="match status" value="1"/>
</dbReference>
<name>A0A2P7YYV8_9ASCO</name>
<organism evidence="15 16">
    <name type="scientific">Candidozyma pseudohaemuli</name>
    <dbReference type="NCBI Taxonomy" id="418784"/>
    <lineage>
        <taxon>Eukaryota</taxon>
        <taxon>Fungi</taxon>
        <taxon>Dikarya</taxon>
        <taxon>Ascomycota</taxon>
        <taxon>Saccharomycotina</taxon>
        <taxon>Pichiomycetes</taxon>
        <taxon>Metschnikowiaceae</taxon>
        <taxon>Candidozyma</taxon>
    </lineage>
</organism>
<evidence type="ECO:0000256" key="9">
    <source>
        <dbReference type="ARBA" id="ARBA00023235"/>
    </source>
</evidence>
<reference evidence="15 16" key="1">
    <citation type="submission" date="2018-03" db="EMBL/GenBank/DDBJ databases">
        <title>Candida pseudohaemulonii genome assembly and annotation.</title>
        <authorList>
            <person name="Munoz J.F."/>
            <person name="Gade L.G."/>
            <person name="Chow N.A."/>
            <person name="Litvintseva A.P."/>
            <person name="Loparev V.N."/>
            <person name="Cuomo C.A."/>
        </authorList>
    </citation>
    <scope>NUCLEOTIDE SEQUENCE [LARGE SCALE GENOMIC DNA]</scope>
    <source>
        <strain evidence="15 16">B12108</strain>
    </source>
</reference>
<dbReference type="GO" id="GO:0003756">
    <property type="term" value="F:protein disulfide isomerase activity"/>
    <property type="evidence" value="ECO:0007669"/>
    <property type="project" value="UniProtKB-EC"/>
</dbReference>
<evidence type="ECO:0000256" key="12">
    <source>
        <dbReference type="SAM" id="MobiDB-lite"/>
    </source>
</evidence>
<evidence type="ECO:0000256" key="13">
    <source>
        <dbReference type="SAM" id="SignalP"/>
    </source>
</evidence>
<dbReference type="PANTHER" id="PTHR18929:SF132">
    <property type="entry name" value="PROTEIN DISULFIDE-ISOMERASE A3"/>
    <property type="match status" value="1"/>
</dbReference>
<dbReference type="NCBIfam" id="TIGR01130">
    <property type="entry name" value="ER_PDI_fam"/>
    <property type="match status" value="1"/>
</dbReference>
<keyword evidence="8 11" id="KW-1015">Disulfide bond</keyword>
<feature type="region of interest" description="Disordered" evidence="12">
    <location>
        <begin position="527"/>
        <end position="551"/>
    </location>
</feature>
<dbReference type="Pfam" id="PF13848">
    <property type="entry name" value="Thioredoxin_6"/>
    <property type="match status" value="1"/>
</dbReference>
<keyword evidence="6" id="KW-0677">Repeat</keyword>
<dbReference type="PANTHER" id="PTHR18929">
    <property type="entry name" value="PROTEIN DISULFIDE ISOMERASE"/>
    <property type="match status" value="1"/>
</dbReference>
<dbReference type="Proteomes" id="UP000241107">
    <property type="component" value="Unassembled WGS sequence"/>
</dbReference>
<dbReference type="GO" id="GO:0006457">
    <property type="term" value="P:protein folding"/>
    <property type="evidence" value="ECO:0007669"/>
    <property type="project" value="TreeGrafter"/>
</dbReference>
<accession>A0A2P7YYV8</accession>
<sequence>MKFWKFSTTAVAALLASVSMVSAGGPADGQAAADPDSAVVKLTEKEFKGFLEENPLVLTEFFAPWCGYCKILGPEFSKAADILNESHPNIKLAQIDCTEQEDLCHKHEIRGYPTMKVMRGPFQQPDDYDGPRDADGIVNYMVKQSLPPVQLVEDADAFVAASKAENQPFIVQVFPSKLQKKFSSHNETFGELANEKRKSMSFFSIEDDAQIAKLDKAVSAKLSGLKEPAYLVIHPNELDDVRVFSGEVNKSSLEEFSVNAKVPYFGDINRDTYLTYMTSSLPLGYYFYSHIDERAAVDKFFTELGKKYAGKINFVGLDASQYGRHAEILNMNPEIVPLFAIQDNSNSRKYGIDQTENPNPSTDDIKKFVEDFLAGKVEPIIKSEPLPSEEEVASQAVVKLVSHNYEDILKDNSKDVFVKYYAPWCGHCKKLAPIWEELADIYGSKNEDSDVVIAHIDHTLNDVDTPIPIEGYPTLLFYPANGEVDPKTGLREHRLYTDGRDLESLIAYIKKNGLGVDGEKLRAEKQIVEDDGEEEEVVEEAAEEAAEHDEL</sequence>
<dbReference type="OrthoDB" id="427280at2759"/>
<dbReference type="CDD" id="cd02981">
    <property type="entry name" value="PDI_b_family"/>
    <property type="match status" value="1"/>
</dbReference>
<dbReference type="EMBL" id="PYFQ01000001">
    <property type="protein sequence ID" value="PSK41153.1"/>
    <property type="molecule type" value="Genomic_DNA"/>
</dbReference>
<evidence type="ECO:0000256" key="5">
    <source>
        <dbReference type="ARBA" id="ARBA00022729"/>
    </source>
</evidence>
<dbReference type="CDD" id="cd02995">
    <property type="entry name" value="PDI_a_PDI_a'_C"/>
    <property type="match status" value="1"/>
</dbReference>
<keyword evidence="7" id="KW-0256">Endoplasmic reticulum</keyword>
<proteinExistence type="inferred from homology"/>